<dbReference type="Pfam" id="PF00505">
    <property type="entry name" value="HMG_box"/>
    <property type="match status" value="1"/>
</dbReference>
<dbReference type="SMART" id="SM00398">
    <property type="entry name" value="HMG"/>
    <property type="match status" value="1"/>
</dbReference>
<dbReference type="GO" id="GO:0000122">
    <property type="term" value="P:negative regulation of transcription by RNA polymerase II"/>
    <property type="evidence" value="ECO:0007669"/>
    <property type="project" value="TreeGrafter"/>
</dbReference>
<name>A0A140CWM9_9PEZI</name>
<dbReference type="FunFam" id="1.10.30.10:FF:000041">
    <property type="entry name" value="HMG box family protein"/>
    <property type="match status" value="1"/>
</dbReference>
<dbReference type="GO" id="GO:0030154">
    <property type="term" value="P:cell differentiation"/>
    <property type="evidence" value="ECO:0007669"/>
    <property type="project" value="TreeGrafter"/>
</dbReference>
<dbReference type="SUPFAM" id="SSF47095">
    <property type="entry name" value="HMG-box"/>
    <property type="match status" value="1"/>
</dbReference>
<feature type="domain" description="HMG box" evidence="6">
    <location>
        <begin position="192"/>
        <end position="260"/>
    </location>
</feature>
<dbReference type="GO" id="GO:0005634">
    <property type="term" value="C:nucleus"/>
    <property type="evidence" value="ECO:0007669"/>
    <property type="project" value="UniProtKB-UniRule"/>
</dbReference>
<dbReference type="AlphaFoldDB" id="A0A140CWM9"/>
<evidence type="ECO:0000313" key="7">
    <source>
        <dbReference type="EMBL" id="AMJ39455.1"/>
    </source>
</evidence>
<dbReference type="GO" id="GO:0001228">
    <property type="term" value="F:DNA-binding transcription activator activity, RNA polymerase II-specific"/>
    <property type="evidence" value="ECO:0007669"/>
    <property type="project" value="TreeGrafter"/>
</dbReference>
<accession>A0A140CWM9</accession>
<sequence>MFSTTIEPPPPFQPPPTLNPSDLDTSSSQQPAHSNHLSPTFPTKVNMATPQVQIQAATAVPSLHFPNQLAERLWVEALRKIRKGHIEVVIPFEVSYALGQDGINRVAQRFSEHIKAPVSKAVDELHCALRLLPPPGMFQSDHPFGVDLSSSVNSDLLPAKPPATVDAKTTRTRILDAIPDAEDGKQKPKPKVPRPCNPFIMYRNFLHQKVTMENPGLHNNQISKIIGRMWQAEPAEAKEYWRDQAKQSKEEHLLKFPDYQYRPRKPGQKKRRMTKKKLAEAAAAAPARPTISDDALTFDPPIPVPTAPGQTAKYLLDPTQNYRGYNLQPDQTGVNMFKASLSRHTDEGRPTTHNPLVTMSSNAATDQDAYAASFDSVDLQKQAEAMDVAEKQLRHALLDDLGYSVQAANDRTFTEHSFNATANREVSLTTEPTVKVFDFPLGDLNYDFLGGSGLDFGSLNNI</sequence>
<feature type="DNA-binding region" description="HMG box" evidence="4">
    <location>
        <begin position="192"/>
        <end position="260"/>
    </location>
</feature>
<evidence type="ECO:0000256" key="1">
    <source>
        <dbReference type="ARBA" id="ARBA00023015"/>
    </source>
</evidence>
<dbReference type="PANTHER" id="PTHR10270">
    <property type="entry name" value="SOX TRANSCRIPTION FACTOR"/>
    <property type="match status" value="1"/>
</dbReference>
<dbReference type="GO" id="GO:0000978">
    <property type="term" value="F:RNA polymerase II cis-regulatory region sequence-specific DNA binding"/>
    <property type="evidence" value="ECO:0007669"/>
    <property type="project" value="TreeGrafter"/>
</dbReference>
<evidence type="ECO:0000256" key="5">
    <source>
        <dbReference type="SAM" id="MobiDB-lite"/>
    </source>
</evidence>
<dbReference type="InterPro" id="IPR036910">
    <property type="entry name" value="HMG_box_dom_sf"/>
</dbReference>
<dbReference type="InterPro" id="IPR009071">
    <property type="entry name" value="HMG_box_dom"/>
</dbReference>
<evidence type="ECO:0000256" key="3">
    <source>
        <dbReference type="ARBA" id="ARBA00023163"/>
    </source>
</evidence>
<keyword evidence="4" id="KW-0539">Nucleus</keyword>
<organism evidence="7">
    <name type="scientific">Phyllosticta capitalensis</name>
    <dbReference type="NCBI Taxonomy" id="121624"/>
    <lineage>
        <taxon>Eukaryota</taxon>
        <taxon>Fungi</taxon>
        <taxon>Dikarya</taxon>
        <taxon>Ascomycota</taxon>
        <taxon>Pezizomycotina</taxon>
        <taxon>Dothideomycetes</taxon>
        <taxon>Dothideomycetes incertae sedis</taxon>
        <taxon>Botryosphaeriales</taxon>
        <taxon>Phyllostictaceae</taxon>
        <taxon>Phyllosticta</taxon>
    </lineage>
</organism>
<keyword evidence="2 4" id="KW-0238">DNA-binding</keyword>
<evidence type="ECO:0000256" key="2">
    <source>
        <dbReference type="ARBA" id="ARBA00023125"/>
    </source>
</evidence>
<feature type="compositionally biased region" description="Pro residues" evidence="5">
    <location>
        <begin position="7"/>
        <end position="18"/>
    </location>
</feature>
<keyword evidence="1" id="KW-0805">Transcription regulation</keyword>
<feature type="compositionally biased region" description="Polar residues" evidence="5">
    <location>
        <begin position="22"/>
        <end position="43"/>
    </location>
</feature>
<dbReference type="EMBL" id="KT708824">
    <property type="protein sequence ID" value="AMJ39455.1"/>
    <property type="molecule type" value="Genomic_DNA"/>
</dbReference>
<evidence type="ECO:0000259" key="6">
    <source>
        <dbReference type="PROSITE" id="PS50118"/>
    </source>
</evidence>
<dbReference type="InterPro" id="IPR050140">
    <property type="entry name" value="SRY-related_HMG-box_TF-like"/>
</dbReference>
<proteinExistence type="predicted"/>
<evidence type="ECO:0000256" key="4">
    <source>
        <dbReference type="PROSITE-ProRule" id="PRU00267"/>
    </source>
</evidence>
<dbReference type="PANTHER" id="PTHR10270:SF161">
    <property type="entry name" value="SEX-DETERMINING REGION Y PROTEIN"/>
    <property type="match status" value="1"/>
</dbReference>
<gene>
    <name evidence="7" type="primary">MAT1-2-1</name>
</gene>
<dbReference type="Gene3D" id="1.10.30.10">
    <property type="entry name" value="High mobility group box domain"/>
    <property type="match status" value="1"/>
</dbReference>
<keyword evidence="3" id="KW-0804">Transcription</keyword>
<dbReference type="PROSITE" id="PS50118">
    <property type="entry name" value="HMG_BOX_2"/>
    <property type="match status" value="1"/>
</dbReference>
<dbReference type="CDD" id="cd01389">
    <property type="entry name" value="HMG-box_ROX1-like"/>
    <property type="match status" value="1"/>
</dbReference>
<feature type="region of interest" description="Disordered" evidence="5">
    <location>
        <begin position="1"/>
        <end position="43"/>
    </location>
</feature>
<protein>
    <submittedName>
        <fullName evidence="7">MAT1-2-1</fullName>
    </submittedName>
</protein>
<reference evidence="7" key="1">
    <citation type="submission" date="2015-09" db="EMBL/GenBank/DDBJ databases">
        <title>Mating type and simple sequence repeat markers indicate a single clonal population of Phyllosticta citricarpa in Florida.</title>
        <authorList>
            <person name="Wang N.-Y."/>
            <person name="Zhang K."/>
            <person name="Rollins J.A."/>
            <person name="Dewdney M.M."/>
        </authorList>
    </citation>
    <scope>NUCLEOTIDE SEQUENCE</scope>
    <source>
        <strain evidence="7">Gm33</strain>
    </source>
</reference>